<keyword evidence="2" id="KW-1185">Reference proteome</keyword>
<gene>
    <name evidence="1" type="ORF">N781_07660</name>
</gene>
<dbReference type="STRING" id="1385510.GCA_000425205_03134"/>
<organism evidence="1 2">
    <name type="scientific">Pontibacillus halophilus JSM 076056 = DSM 19796</name>
    <dbReference type="NCBI Taxonomy" id="1385510"/>
    <lineage>
        <taxon>Bacteria</taxon>
        <taxon>Bacillati</taxon>
        <taxon>Bacillota</taxon>
        <taxon>Bacilli</taxon>
        <taxon>Bacillales</taxon>
        <taxon>Bacillaceae</taxon>
        <taxon>Pontibacillus</taxon>
    </lineage>
</organism>
<dbReference type="Gene3D" id="3.90.1200.10">
    <property type="match status" value="1"/>
</dbReference>
<dbReference type="eggNOG" id="COG2334">
    <property type="taxonomic scope" value="Bacteria"/>
</dbReference>
<dbReference type="PANTHER" id="PTHR39179">
    <property type="entry name" value="SPORE COAT PROTEIN I"/>
    <property type="match status" value="1"/>
</dbReference>
<protein>
    <recommendedName>
        <fullName evidence="3">Spore coat protein YutH</fullName>
    </recommendedName>
</protein>
<proteinExistence type="predicted"/>
<dbReference type="GO" id="GO:0042601">
    <property type="term" value="C:endospore-forming forespore"/>
    <property type="evidence" value="ECO:0007669"/>
    <property type="project" value="TreeGrafter"/>
</dbReference>
<name>A0A0A5GET5_9BACI</name>
<sequence>MKEWLEQTYLIHVYQKVYGSLYEGYSSTDGNFFIVPVPGELKEEAYEQRSLAEFLRGAGMEQVGLPVFNQEGQLLSDYENRKVMCVHTVPHNGSMQQGLEMLASLHQLGAQYPYQPQYVSRYGEWKSLWEQKMDKWHELYEKQWSERPSSSYQRLVIETFPYIEGLTENAIQYLQETEQDWRYEEGDQGTVTFQRFQFDTFNQPLWPTEFVYDHRARDLAEGVRTILLQQGKDGLRAIRTLIGQYESVSQLSVFTWRMIYGRLLMPIHLFDRLEEVIIYEDKQNARLVHQFKELMQQQVQYESALKHFFHELGVDQKQLRIPIPHWLS</sequence>
<dbReference type="PANTHER" id="PTHR39179:SF2">
    <property type="entry name" value="ENDOSPORE COAT-ASSOCIATED PROTEIN YUTH"/>
    <property type="match status" value="1"/>
</dbReference>
<dbReference type="AlphaFoldDB" id="A0A0A5GET5"/>
<evidence type="ECO:0000313" key="1">
    <source>
        <dbReference type="EMBL" id="KGX89630.1"/>
    </source>
</evidence>
<evidence type="ECO:0008006" key="3">
    <source>
        <dbReference type="Google" id="ProtNLM"/>
    </source>
</evidence>
<dbReference type="InterPro" id="IPR047175">
    <property type="entry name" value="CotS-like"/>
</dbReference>
<dbReference type="InterPro" id="IPR014254">
    <property type="entry name" value="Spore_coat_YutH"/>
</dbReference>
<dbReference type="OrthoDB" id="2986702at2"/>
<dbReference type="EMBL" id="AVPE01000021">
    <property type="protein sequence ID" value="KGX89630.1"/>
    <property type="molecule type" value="Genomic_DNA"/>
</dbReference>
<dbReference type="Proteomes" id="UP000030528">
    <property type="component" value="Unassembled WGS sequence"/>
</dbReference>
<dbReference type="RefSeq" id="WP_026801357.1">
    <property type="nucleotide sequence ID" value="NZ_AULI01000016.1"/>
</dbReference>
<accession>A0A0A5GET5</accession>
<reference evidence="1 2" key="1">
    <citation type="submission" date="2013-08" db="EMBL/GenBank/DDBJ databases">
        <authorList>
            <person name="Huang J."/>
            <person name="Wang G."/>
        </authorList>
    </citation>
    <scope>NUCLEOTIDE SEQUENCE [LARGE SCALE GENOMIC DNA]</scope>
    <source>
        <strain evidence="1 2">JSM 076056</strain>
    </source>
</reference>
<evidence type="ECO:0000313" key="2">
    <source>
        <dbReference type="Proteomes" id="UP000030528"/>
    </source>
</evidence>
<dbReference type="NCBIfam" id="TIGR02905">
    <property type="entry name" value="spore_yutH"/>
    <property type="match status" value="1"/>
</dbReference>
<comment type="caution">
    <text evidence="1">The sequence shown here is derived from an EMBL/GenBank/DDBJ whole genome shotgun (WGS) entry which is preliminary data.</text>
</comment>